<reference evidence="2" key="1">
    <citation type="submission" date="2020-08" db="EMBL/GenBank/DDBJ databases">
        <title>Fungal Genomes of the International Space Station.</title>
        <authorList>
            <person name="Seuylemezian A."/>
            <person name="Singh N.K."/>
            <person name="Wood J."/>
            <person name="Venkateswaran K."/>
        </authorList>
    </citation>
    <scope>NUCLEOTIDE SEQUENCE</scope>
    <source>
        <strain evidence="2">I2-B2</strain>
    </source>
</reference>
<feature type="compositionally biased region" description="Gly residues" evidence="1">
    <location>
        <begin position="140"/>
        <end position="151"/>
    </location>
</feature>
<protein>
    <submittedName>
        <fullName evidence="2">Collagen-like protein</fullName>
    </submittedName>
</protein>
<dbReference type="GO" id="GO:0030020">
    <property type="term" value="F:extracellular matrix structural constituent conferring tensile strength"/>
    <property type="evidence" value="ECO:0007669"/>
    <property type="project" value="TreeGrafter"/>
</dbReference>
<dbReference type="PANTHER" id="PTHR24023:SF1095">
    <property type="entry name" value="EGF-LIKE DOMAIN-CONTAINING PROTEIN"/>
    <property type="match status" value="1"/>
</dbReference>
<feature type="compositionally biased region" description="Low complexity" evidence="1">
    <location>
        <begin position="100"/>
        <end position="109"/>
    </location>
</feature>
<dbReference type="GO" id="GO:0005615">
    <property type="term" value="C:extracellular space"/>
    <property type="evidence" value="ECO:0007669"/>
    <property type="project" value="TreeGrafter"/>
</dbReference>
<dbReference type="Pfam" id="PF26595">
    <property type="entry name" value="A_ENA"/>
    <property type="match status" value="1"/>
</dbReference>
<gene>
    <name evidence="2" type="ORF">H7U08_12220</name>
</gene>
<organism evidence="2 3">
    <name type="scientific">Bacillus cereus</name>
    <dbReference type="NCBI Taxonomy" id="1396"/>
    <lineage>
        <taxon>Bacteria</taxon>
        <taxon>Bacillati</taxon>
        <taxon>Bacillota</taxon>
        <taxon>Bacilli</taxon>
        <taxon>Bacillales</taxon>
        <taxon>Bacillaceae</taxon>
        <taxon>Bacillus</taxon>
        <taxon>Bacillus cereus group</taxon>
    </lineage>
</organism>
<dbReference type="RefSeq" id="WP_221825815.1">
    <property type="nucleotide sequence ID" value="NZ_JACLPZ010000009.1"/>
</dbReference>
<dbReference type="Proteomes" id="UP001197806">
    <property type="component" value="Unassembled WGS sequence"/>
</dbReference>
<dbReference type="GO" id="GO:0031012">
    <property type="term" value="C:extracellular matrix"/>
    <property type="evidence" value="ECO:0007669"/>
    <property type="project" value="TreeGrafter"/>
</dbReference>
<dbReference type="InterPro" id="IPR050149">
    <property type="entry name" value="Collagen_superfamily"/>
</dbReference>
<feature type="compositionally biased region" description="Low complexity" evidence="1">
    <location>
        <begin position="169"/>
        <end position="178"/>
    </location>
</feature>
<dbReference type="GO" id="GO:0030198">
    <property type="term" value="P:extracellular matrix organization"/>
    <property type="evidence" value="ECO:0007669"/>
    <property type="project" value="TreeGrafter"/>
</dbReference>
<keyword evidence="2" id="KW-0176">Collagen</keyword>
<evidence type="ECO:0000256" key="1">
    <source>
        <dbReference type="SAM" id="MobiDB-lite"/>
    </source>
</evidence>
<name>A0AAW4QSR9_BACCE</name>
<sequence>MSQANLPNITPTITLTREDSLNLLLASIALEELGLAHIINAEAEKIQVALGTIPGLSPFPTLSQILAVNESVNTTLQNATNKEMLLQSKLESILNARSITGAPGPTGATGLAGGPTGPTGPTGATGSGGAGSIGPTGPIGATGLGGAGSIGPTGPTGATGPGGAGSIGPTGPTGPTGATGVTGPTGFGATGAIGAIGATGPVFSSSFANLWFFNGTNVAVPPLGIVPLNSTGITTPDITRAGSVVTVNTAGTYFIWFAVNVIGGLSSPTDAGGFAITINGVLTTGNTGIVDNTNTGSHQVTGAGIFILSAGDQITINNNTGVSITLPGSSDNVTTPDVLQIIIFSIA</sequence>
<evidence type="ECO:0000313" key="2">
    <source>
        <dbReference type="EMBL" id="MBY0037312.1"/>
    </source>
</evidence>
<evidence type="ECO:0000313" key="3">
    <source>
        <dbReference type="Proteomes" id="UP001197806"/>
    </source>
</evidence>
<dbReference type="PANTHER" id="PTHR24023">
    <property type="entry name" value="COLLAGEN ALPHA"/>
    <property type="match status" value="1"/>
</dbReference>
<dbReference type="AlphaFoldDB" id="A0AAW4QSR9"/>
<feature type="compositionally biased region" description="Gly residues" evidence="1">
    <location>
        <begin position="157"/>
        <end position="168"/>
    </location>
</feature>
<feature type="compositionally biased region" description="Gly residues" evidence="1">
    <location>
        <begin position="123"/>
        <end position="134"/>
    </location>
</feature>
<proteinExistence type="predicted"/>
<feature type="region of interest" description="Disordered" evidence="1">
    <location>
        <begin position="100"/>
        <end position="178"/>
    </location>
</feature>
<dbReference type="EMBL" id="JACLPZ010000009">
    <property type="protein sequence ID" value="MBY0037312.1"/>
    <property type="molecule type" value="Genomic_DNA"/>
</dbReference>
<comment type="caution">
    <text evidence="2">The sequence shown here is derived from an EMBL/GenBank/DDBJ whole genome shotgun (WGS) entry which is preliminary data.</text>
</comment>
<accession>A0AAW4QSR9</accession>
<dbReference type="InterPro" id="IPR058705">
    <property type="entry name" value="A_ENA"/>
</dbReference>